<protein>
    <recommendedName>
        <fullName evidence="2">histidine kinase</fullName>
        <ecNumber evidence="2">2.7.13.3</ecNumber>
    </recommendedName>
</protein>
<keyword evidence="6" id="KW-1185">Reference proteome</keyword>
<feature type="domain" description="Histidine kinase" evidence="4">
    <location>
        <begin position="161"/>
        <end position="406"/>
    </location>
</feature>
<dbReference type="PRINTS" id="PR00344">
    <property type="entry name" value="BCTRLSENSOR"/>
</dbReference>
<evidence type="ECO:0000256" key="3">
    <source>
        <dbReference type="ARBA" id="ARBA00022553"/>
    </source>
</evidence>
<evidence type="ECO:0000256" key="2">
    <source>
        <dbReference type="ARBA" id="ARBA00012438"/>
    </source>
</evidence>
<dbReference type="InterPro" id="IPR005467">
    <property type="entry name" value="His_kinase_dom"/>
</dbReference>
<accession>A0ABM8ZYY9</accession>
<proteinExistence type="predicted"/>
<evidence type="ECO:0000313" key="5">
    <source>
        <dbReference type="EMBL" id="CAH0536177.1"/>
    </source>
</evidence>
<dbReference type="SUPFAM" id="SSF55874">
    <property type="entry name" value="ATPase domain of HSP90 chaperone/DNA topoisomerase II/histidine kinase"/>
    <property type="match status" value="1"/>
</dbReference>
<dbReference type="Proteomes" id="UP000838748">
    <property type="component" value="Unassembled WGS sequence"/>
</dbReference>
<reference evidence="5" key="1">
    <citation type="submission" date="2021-11" db="EMBL/GenBank/DDBJ databases">
        <authorList>
            <person name="Rodrigo-Torres L."/>
            <person name="Arahal R. D."/>
            <person name="Lucena T."/>
        </authorList>
    </citation>
    <scope>NUCLEOTIDE SEQUENCE</scope>
    <source>
        <strain evidence="5">CECT 7928</strain>
    </source>
</reference>
<gene>
    <name evidence="5" type="primary">sasA_2</name>
    <name evidence="5" type="ORF">VMF7928_00258</name>
</gene>
<sequence length="409" mass="45238">MNGNVLSVDSVENPSCTMTRNFLIVECNNAFSDAFVQENHAVLNKPLGVVLPSLATLFSTSHSASDNIGVPPSQQYFTWQEYKPILNPVFKLLNSYICNALDLKLEPTSLNTNGAAVLKLTFIPINTNQSYVEKLKSERDKAYKQLFQSEKLALIGQLSTGIAHEINNPVGFISSNIQTLSDYLETIEQGFESLRRLVTDLGNEELNKQLAQELESSQFQLILSDAKETMKESLDGAERLTDIIKNLKEFTHTDDAKRVSTDITAGIDNTLKIINNEIKYTTKIVKHYSPDTPKVMCQPTKISQVFMNILINASQAIEKDGLIEITVNKFDEETVQIIFSDNGKGIAPEKIASIYEPFFTTKVVGEGTGLGLSISRDIIQSHNGDILVESELGKGTKFIVLLPINGLNA</sequence>
<dbReference type="PANTHER" id="PTHR43065">
    <property type="entry name" value="SENSOR HISTIDINE KINASE"/>
    <property type="match status" value="1"/>
</dbReference>
<keyword evidence="3" id="KW-0597">Phosphoprotein</keyword>
<dbReference type="InterPro" id="IPR036097">
    <property type="entry name" value="HisK_dim/P_sf"/>
</dbReference>
<comment type="caution">
    <text evidence="5">The sequence shown here is derived from an EMBL/GenBank/DDBJ whole genome shotgun (WGS) entry which is preliminary data.</text>
</comment>
<dbReference type="InterPro" id="IPR004358">
    <property type="entry name" value="Sig_transdc_His_kin-like_C"/>
</dbReference>
<dbReference type="GO" id="GO:0016740">
    <property type="term" value="F:transferase activity"/>
    <property type="evidence" value="ECO:0007669"/>
    <property type="project" value="UniProtKB-KW"/>
</dbReference>
<comment type="catalytic activity">
    <reaction evidence="1">
        <text>ATP + protein L-histidine = ADP + protein N-phospho-L-histidine.</text>
        <dbReference type="EC" id="2.7.13.3"/>
    </reaction>
</comment>
<keyword evidence="5" id="KW-0808">Transferase</keyword>
<dbReference type="PROSITE" id="PS50109">
    <property type="entry name" value="HIS_KIN"/>
    <property type="match status" value="1"/>
</dbReference>
<dbReference type="InterPro" id="IPR003594">
    <property type="entry name" value="HATPase_dom"/>
</dbReference>
<dbReference type="PANTHER" id="PTHR43065:SF50">
    <property type="entry name" value="HISTIDINE KINASE"/>
    <property type="match status" value="1"/>
</dbReference>
<dbReference type="Pfam" id="PF02518">
    <property type="entry name" value="HATPase_c"/>
    <property type="match status" value="1"/>
</dbReference>
<evidence type="ECO:0000259" key="4">
    <source>
        <dbReference type="PROSITE" id="PS50109"/>
    </source>
</evidence>
<dbReference type="SMART" id="SM00388">
    <property type="entry name" value="HisKA"/>
    <property type="match status" value="1"/>
</dbReference>
<dbReference type="EMBL" id="CAKLDM010000001">
    <property type="protein sequence ID" value="CAH0536177.1"/>
    <property type="molecule type" value="Genomic_DNA"/>
</dbReference>
<dbReference type="SUPFAM" id="SSF47384">
    <property type="entry name" value="Homodimeric domain of signal transducing histidine kinase"/>
    <property type="match status" value="1"/>
</dbReference>
<dbReference type="RefSeq" id="WP_237359672.1">
    <property type="nucleotide sequence ID" value="NZ_CAKLDM010000001.1"/>
</dbReference>
<dbReference type="Gene3D" id="1.10.287.130">
    <property type="match status" value="1"/>
</dbReference>
<evidence type="ECO:0000313" key="6">
    <source>
        <dbReference type="Proteomes" id="UP000838748"/>
    </source>
</evidence>
<evidence type="ECO:0000256" key="1">
    <source>
        <dbReference type="ARBA" id="ARBA00000085"/>
    </source>
</evidence>
<dbReference type="InterPro" id="IPR036890">
    <property type="entry name" value="HATPase_C_sf"/>
</dbReference>
<dbReference type="InterPro" id="IPR003661">
    <property type="entry name" value="HisK_dim/P_dom"/>
</dbReference>
<organism evidence="5 6">
    <name type="scientific">Vibrio marisflavi CECT 7928</name>
    <dbReference type="NCBI Taxonomy" id="634439"/>
    <lineage>
        <taxon>Bacteria</taxon>
        <taxon>Pseudomonadati</taxon>
        <taxon>Pseudomonadota</taxon>
        <taxon>Gammaproteobacteria</taxon>
        <taxon>Vibrionales</taxon>
        <taxon>Vibrionaceae</taxon>
        <taxon>Vibrio</taxon>
    </lineage>
</organism>
<dbReference type="Gene3D" id="3.30.565.10">
    <property type="entry name" value="Histidine kinase-like ATPase, C-terminal domain"/>
    <property type="match status" value="1"/>
</dbReference>
<name>A0ABM8ZYY9_9VIBR</name>
<dbReference type="CDD" id="cd00082">
    <property type="entry name" value="HisKA"/>
    <property type="match status" value="1"/>
</dbReference>
<dbReference type="EC" id="2.7.13.3" evidence="2"/>
<dbReference type="SMART" id="SM00387">
    <property type="entry name" value="HATPase_c"/>
    <property type="match status" value="1"/>
</dbReference>
<dbReference type="Pfam" id="PF00512">
    <property type="entry name" value="HisKA"/>
    <property type="match status" value="1"/>
</dbReference>